<gene>
    <name evidence="2" type="ORF">KXJ70_09180</name>
</gene>
<dbReference type="RefSeq" id="WP_219043208.1">
    <property type="nucleotide sequence ID" value="NZ_JAHWDQ010000002.1"/>
</dbReference>
<evidence type="ECO:0000313" key="3">
    <source>
        <dbReference type="Proteomes" id="UP001166291"/>
    </source>
</evidence>
<accession>A0ABS6VRK4</accession>
<proteinExistence type="predicted"/>
<reference evidence="2" key="1">
    <citation type="submission" date="2021-07" db="EMBL/GenBank/DDBJ databases">
        <title>Zhongshania sp. CAU 1632 isolated from seawater.</title>
        <authorList>
            <person name="Kim W."/>
        </authorList>
    </citation>
    <scope>NUCLEOTIDE SEQUENCE</scope>
    <source>
        <strain evidence="2">CAU 1632</strain>
    </source>
</reference>
<dbReference type="EMBL" id="JAHWDQ010000002">
    <property type="protein sequence ID" value="MBW2940947.1"/>
    <property type="molecule type" value="Genomic_DNA"/>
</dbReference>
<evidence type="ECO:0000259" key="1">
    <source>
        <dbReference type="Pfam" id="PF09413"/>
    </source>
</evidence>
<protein>
    <submittedName>
        <fullName evidence="2">DUF2007 domain-containing protein</fullName>
    </submittedName>
</protein>
<dbReference type="InterPro" id="IPR018551">
    <property type="entry name" value="DUF2007"/>
</dbReference>
<feature type="domain" description="DUF2007" evidence="1">
    <location>
        <begin position="1"/>
        <end position="67"/>
    </location>
</feature>
<keyword evidence="3" id="KW-1185">Reference proteome</keyword>
<sequence length="103" mass="11435">MEKIFTDQNLMLVVNVQNLLSAEGIAGELRNRYAGGASGSLAFTDVWPELWIDERHLAKAKSLLTELSQRPEQAWVCSRCDEESPSSFDFCWQCGEPSPSSGP</sequence>
<evidence type="ECO:0000313" key="2">
    <source>
        <dbReference type="EMBL" id="MBW2940947.1"/>
    </source>
</evidence>
<name>A0ABS6VRK4_9GAMM</name>
<comment type="caution">
    <text evidence="2">The sequence shown here is derived from an EMBL/GenBank/DDBJ whole genome shotgun (WGS) entry which is preliminary data.</text>
</comment>
<dbReference type="Pfam" id="PF09413">
    <property type="entry name" value="DUF2007"/>
    <property type="match status" value="1"/>
</dbReference>
<dbReference type="Proteomes" id="UP001166291">
    <property type="component" value="Unassembled WGS sequence"/>
</dbReference>
<organism evidence="2 3">
    <name type="scientific">Zhongshania aquimaris</name>
    <dbReference type="NCBI Taxonomy" id="2857107"/>
    <lineage>
        <taxon>Bacteria</taxon>
        <taxon>Pseudomonadati</taxon>
        <taxon>Pseudomonadota</taxon>
        <taxon>Gammaproteobacteria</taxon>
        <taxon>Cellvibrionales</taxon>
        <taxon>Spongiibacteraceae</taxon>
        <taxon>Zhongshania</taxon>
    </lineage>
</organism>